<organism evidence="2 3">
    <name type="scientific">Antrihabitans stalactiti</name>
    <dbReference type="NCBI Taxonomy" id="2584121"/>
    <lineage>
        <taxon>Bacteria</taxon>
        <taxon>Bacillati</taxon>
        <taxon>Actinomycetota</taxon>
        <taxon>Actinomycetes</taxon>
        <taxon>Mycobacteriales</taxon>
        <taxon>Nocardiaceae</taxon>
        <taxon>Antrihabitans</taxon>
    </lineage>
</organism>
<keyword evidence="3" id="KW-1185">Reference proteome</keyword>
<dbReference type="EMBL" id="VCQU01000009">
    <property type="protein sequence ID" value="NMN97952.1"/>
    <property type="molecule type" value="Genomic_DNA"/>
</dbReference>
<feature type="transmembrane region" description="Helical" evidence="1">
    <location>
        <begin position="16"/>
        <end position="39"/>
    </location>
</feature>
<evidence type="ECO:0000313" key="3">
    <source>
        <dbReference type="Proteomes" id="UP000535543"/>
    </source>
</evidence>
<dbReference type="RefSeq" id="WP_169591420.1">
    <property type="nucleotide sequence ID" value="NZ_VCQU01000009.1"/>
</dbReference>
<protein>
    <submittedName>
        <fullName evidence="2">Uncharacterized protein</fullName>
    </submittedName>
</protein>
<comment type="caution">
    <text evidence="2">The sequence shown here is derived from an EMBL/GenBank/DDBJ whole genome shotgun (WGS) entry which is preliminary data.</text>
</comment>
<keyword evidence="1" id="KW-0472">Membrane</keyword>
<keyword evidence="1" id="KW-1133">Transmembrane helix</keyword>
<accession>A0A848KMR4</accession>
<keyword evidence="1" id="KW-0812">Transmembrane</keyword>
<sequence length="147" mass="16044">MPITPRRDGRPRNVEIAYWMWIVAAVLLVLFGALLSTASTDAVREVWQKNGNDPDGFTAYMRMLRGIGIISLVVGLGVGFLARPVRYGDARFRRALVALSFVFALVGLGIVLIGIAPTVFIVVPLLLIAAGVVVFRPSANSWFTDEQ</sequence>
<feature type="transmembrane region" description="Helical" evidence="1">
    <location>
        <begin position="94"/>
        <end position="113"/>
    </location>
</feature>
<feature type="transmembrane region" description="Helical" evidence="1">
    <location>
        <begin position="59"/>
        <end position="82"/>
    </location>
</feature>
<name>A0A848KMR4_9NOCA</name>
<feature type="transmembrane region" description="Helical" evidence="1">
    <location>
        <begin position="119"/>
        <end position="135"/>
    </location>
</feature>
<gene>
    <name evidence="2" type="ORF">FGL95_23220</name>
</gene>
<dbReference type="AlphaFoldDB" id="A0A848KMR4"/>
<evidence type="ECO:0000313" key="2">
    <source>
        <dbReference type="EMBL" id="NMN97952.1"/>
    </source>
</evidence>
<reference evidence="2 3" key="1">
    <citation type="submission" date="2019-05" db="EMBL/GenBank/DDBJ databases">
        <authorList>
            <person name="Lee S.D."/>
        </authorList>
    </citation>
    <scope>NUCLEOTIDE SEQUENCE [LARGE SCALE GENOMIC DNA]</scope>
    <source>
        <strain evidence="2 3">YC2-7</strain>
    </source>
</reference>
<dbReference type="Proteomes" id="UP000535543">
    <property type="component" value="Unassembled WGS sequence"/>
</dbReference>
<evidence type="ECO:0000256" key="1">
    <source>
        <dbReference type="SAM" id="Phobius"/>
    </source>
</evidence>
<proteinExistence type="predicted"/>
<reference evidence="2 3" key="2">
    <citation type="submission" date="2020-06" db="EMBL/GenBank/DDBJ databases">
        <title>Antribacter stalactiti gen. nov., sp. nov., a new member of the family Nacardiaceae isolated from a cave.</title>
        <authorList>
            <person name="Kim I.S."/>
        </authorList>
    </citation>
    <scope>NUCLEOTIDE SEQUENCE [LARGE SCALE GENOMIC DNA]</scope>
    <source>
        <strain evidence="2 3">YC2-7</strain>
    </source>
</reference>